<dbReference type="PANTHER" id="PTHR33499:SF43">
    <property type="entry name" value="TRANSPOSASE, PTTA_EN_SPM, PLANT"/>
    <property type="match status" value="1"/>
</dbReference>
<feature type="region of interest" description="Disordered" evidence="1">
    <location>
        <begin position="12"/>
        <end position="35"/>
    </location>
</feature>
<organism evidence="2 3">
    <name type="scientific">Panicum miliaceum</name>
    <name type="common">Proso millet</name>
    <name type="synonym">Broomcorn millet</name>
    <dbReference type="NCBI Taxonomy" id="4540"/>
    <lineage>
        <taxon>Eukaryota</taxon>
        <taxon>Viridiplantae</taxon>
        <taxon>Streptophyta</taxon>
        <taxon>Embryophyta</taxon>
        <taxon>Tracheophyta</taxon>
        <taxon>Spermatophyta</taxon>
        <taxon>Magnoliopsida</taxon>
        <taxon>Liliopsida</taxon>
        <taxon>Poales</taxon>
        <taxon>Poaceae</taxon>
        <taxon>PACMAD clade</taxon>
        <taxon>Panicoideae</taxon>
        <taxon>Panicodae</taxon>
        <taxon>Paniceae</taxon>
        <taxon>Panicinae</taxon>
        <taxon>Panicum</taxon>
        <taxon>Panicum sect. Panicum</taxon>
    </lineage>
</organism>
<accession>A0A3L6TKN5</accession>
<dbReference type="AlphaFoldDB" id="A0A3L6TKN5"/>
<evidence type="ECO:0000256" key="1">
    <source>
        <dbReference type="SAM" id="MobiDB-lite"/>
    </source>
</evidence>
<gene>
    <name evidence="2" type="ORF">C2845_PM01G41140</name>
</gene>
<evidence type="ECO:0000313" key="3">
    <source>
        <dbReference type="Proteomes" id="UP000275267"/>
    </source>
</evidence>
<sequence>MYLTARNWAHKIRSSQNTKKRGRGPVKGLKAMNKRTKSGEQKLKIEFSRLGGPVGENERMFIDEVVMFSRKRTPLIGVKSWSDIDQDVKDLIASDVLAKWDIEDTYDTRKTIWKIAAARYSGWRSGFSSTYRAYDTYDKRMRNCPIDLDIVEWHYLVKFFGSPHFQSISTRNIAIQSQIKNQHLTGSKPFAQVSHEKRNPEIGEEPTDL</sequence>
<feature type="compositionally biased region" description="Basic residues" evidence="1">
    <location>
        <begin position="12"/>
        <end position="24"/>
    </location>
</feature>
<comment type="caution">
    <text evidence="2">The sequence shown here is derived from an EMBL/GenBank/DDBJ whole genome shotgun (WGS) entry which is preliminary data.</text>
</comment>
<evidence type="ECO:0000313" key="2">
    <source>
        <dbReference type="EMBL" id="RLN40759.1"/>
    </source>
</evidence>
<reference evidence="3" key="1">
    <citation type="journal article" date="2019" name="Nat. Commun.">
        <title>The genome of broomcorn millet.</title>
        <authorList>
            <person name="Zou C."/>
            <person name="Miki D."/>
            <person name="Li D."/>
            <person name="Tang Q."/>
            <person name="Xiao L."/>
            <person name="Rajput S."/>
            <person name="Deng P."/>
            <person name="Jia W."/>
            <person name="Huang R."/>
            <person name="Zhang M."/>
            <person name="Sun Y."/>
            <person name="Hu J."/>
            <person name="Fu X."/>
            <person name="Schnable P.S."/>
            <person name="Li F."/>
            <person name="Zhang H."/>
            <person name="Feng B."/>
            <person name="Zhu X."/>
            <person name="Liu R."/>
            <person name="Schnable J.C."/>
            <person name="Zhu J.-K."/>
            <person name="Zhang H."/>
        </authorList>
    </citation>
    <scope>NUCLEOTIDE SEQUENCE [LARGE SCALE GENOMIC DNA]</scope>
</reference>
<keyword evidence="3" id="KW-1185">Reference proteome</keyword>
<feature type="region of interest" description="Disordered" evidence="1">
    <location>
        <begin position="186"/>
        <end position="209"/>
    </location>
</feature>
<proteinExistence type="predicted"/>
<dbReference type="OrthoDB" id="696112at2759"/>
<dbReference type="PANTHER" id="PTHR33499">
    <property type="entry name" value="OS12G0282400 PROTEIN-RELATED"/>
    <property type="match status" value="1"/>
</dbReference>
<dbReference type="EMBL" id="PQIB02000001">
    <property type="protein sequence ID" value="RLN40759.1"/>
    <property type="molecule type" value="Genomic_DNA"/>
</dbReference>
<name>A0A3L6TKN5_PANMI</name>
<protein>
    <submittedName>
        <fullName evidence="2">Uncharacterized protein</fullName>
    </submittedName>
</protein>
<dbReference type="Proteomes" id="UP000275267">
    <property type="component" value="Unassembled WGS sequence"/>
</dbReference>